<dbReference type="InterPro" id="IPR036249">
    <property type="entry name" value="Thioredoxin-like_sf"/>
</dbReference>
<sequence>MSGNKQLILFTTVGCTLCNKAKIELWPVLSEFGLTLVEYDIIDSEVLTPLLATRIPAIALNSNLLDAHYLDDLVDSLPVNQSSELTPETPKIPPQLAEQMMCWPFATADVSAWIKSLKSL</sequence>
<keyword evidence="2" id="KW-1185">Reference proteome</keyword>
<protein>
    <recommendedName>
        <fullName evidence="3">Glutaredoxin-like protein DUF836</fullName>
    </recommendedName>
</protein>
<reference evidence="1 2" key="1">
    <citation type="submission" date="2024-04" db="EMBL/GenBank/DDBJ databases">
        <title>Draft genome sequence of Sessilibacter corallicola NBRC 116591.</title>
        <authorList>
            <person name="Miyakawa T."/>
            <person name="Kusuya Y."/>
            <person name="Miura T."/>
        </authorList>
    </citation>
    <scope>NUCLEOTIDE SEQUENCE [LARGE SCALE GENOMIC DNA]</scope>
    <source>
        <strain evidence="1 2">KU-00831-HH</strain>
    </source>
</reference>
<dbReference type="Pfam" id="PF05768">
    <property type="entry name" value="Glrx-like"/>
    <property type="match status" value="1"/>
</dbReference>
<dbReference type="InterPro" id="IPR008554">
    <property type="entry name" value="Glutaredoxin-like"/>
</dbReference>
<dbReference type="RefSeq" id="WP_353304523.1">
    <property type="nucleotide sequence ID" value="NZ_BAABWN010000021.1"/>
</dbReference>
<dbReference type="EMBL" id="BAABWN010000021">
    <property type="protein sequence ID" value="GAA6170205.1"/>
    <property type="molecule type" value="Genomic_DNA"/>
</dbReference>
<evidence type="ECO:0000313" key="2">
    <source>
        <dbReference type="Proteomes" id="UP001465153"/>
    </source>
</evidence>
<evidence type="ECO:0008006" key="3">
    <source>
        <dbReference type="Google" id="ProtNLM"/>
    </source>
</evidence>
<dbReference type="Proteomes" id="UP001465153">
    <property type="component" value="Unassembled WGS sequence"/>
</dbReference>
<accession>A0ABQ0AEX2</accession>
<gene>
    <name evidence="1" type="ORF">NBRC116591_40190</name>
</gene>
<name>A0ABQ0AEX2_9GAMM</name>
<evidence type="ECO:0000313" key="1">
    <source>
        <dbReference type="EMBL" id="GAA6170205.1"/>
    </source>
</evidence>
<comment type="caution">
    <text evidence="1">The sequence shown here is derived from an EMBL/GenBank/DDBJ whole genome shotgun (WGS) entry which is preliminary data.</text>
</comment>
<dbReference type="SUPFAM" id="SSF52833">
    <property type="entry name" value="Thioredoxin-like"/>
    <property type="match status" value="1"/>
</dbReference>
<dbReference type="Gene3D" id="3.40.30.10">
    <property type="entry name" value="Glutaredoxin"/>
    <property type="match status" value="1"/>
</dbReference>
<proteinExistence type="predicted"/>
<organism evidence="1 2">
    <name type="scientific">Sessilibacter corallicola</name>
    <dbReference type="NCBI Taxonomy" id="2904075"/>
    <lineage>
        <taxon>Bacteria</taxon>
        <taxon>Pseudomonadati</taxon>
        <taxon>Pseudomonadota</taxon>
        <taxon>Gammaproteobacteria</taxon>
        <taxon>Cellvibrionales</taxon>
        <taxon>Cellvibrionaceae</taxon>
        <taxon>Sessilibacter</taxon>
    </lineage>
</organism>